<feature type="compositionally biased region" description="Basic residues" evidence="1">
    <location>
        <begin position="62"/>
        <end position="72"/>
    </location>
</feature>
<feature type="compositionally biased region" description="Low complexity" evidence="1">
    <location>
        <begin position="97"/>
        <end position="106"/>
    </location>
</feature>
<name>A0ABN9VEF5_9DINO</name>
<dbReference type="EMBL" id="CAUYUJ010017079">
    <property type="protein sequence ID" value="CAK0871510.1"/>
    <property type="molecule type" value="Genomic_DNA"/>
</dbReference>
<evidence type="ECO:0000313" key="3">
    <source>
        <dbReference type="Proteomes" id="UP001189429"/>
    </source>
</evidence>
<protein>
    <submittedName>
        <fullName evidence="2">Uncharacterized protein</fullName>
    </submittedName>
</protein>
<accession>A0ABN9VEF5</accession>
<evidence type="ECO:0000313" key="2">
    <source>
        <dbReference type="EMBL" id="CAK0871510.1"/>
    </source>
</evidence>
<sequence>QSSCSALTPLAAPPSRCGDVGPRGSLRRRAWRGGRAGAGGGGAARGRRGAGPARAAGGDRAARRRGRRRRGGARPALAGRTVGAGGGGGGRVGGQDRGQAGRVVQVLRQRHEGGQGRARGRRAPGRRAGGGVARGEGRAGAPGRGAVIGARGGLGAPRLRRRRGGARGGRLTAAAPACEGRGPGAPGASSRVGRRGAAAPAARLRPESFRPGPAPRARARVWPIGGEVGSERVLPSFHVRHLSTLLLPKSVQEFAL</sequence>
<keyword evidence="3" id="KW-1185">Reference proteome</keyword>
<reference evidence="2" key="1">
    <citation type="submission" date="2023-10" db="EMBL/GenBank/DDBJ databases">
        <authorList>
            <person name="Chen Y."/>
            <person name="Shah S."/>
            <person name="Dougan E. K."/>
            <person name="Thang M."/>
            <person name="Chan C."/>
        </authorList>
    </citation>
    <scope>NUCLEOTIDE SEQUENCE [LARGE SCALE GENOMIC DNA]</scope>
</reference>
<feature type="compositionally biased region" description="Low complexity" evidence="1">
    <location>
        <begin position="186"/>
        <end position="203"/>
    </location>
</feature>
<feature type="compositionally biased region" description="Low complexity" evidence="1">
    <location>
        <begin position="50"/>
        <end position="59"/>
    </location>
</feature>
<feature type="compositionally biased region" description="Gly residues" evidence="1">
    <location>
        <begin position="34"/>
        <end position="44"/>
    </location>
</feature>
<evidence type="ECO:0000256" key="1">
    <source>
        <dbReference type="SAM" id="MobiDB-lite"/>
    </source>
</evidence>
<feature type="compositionally biased region" description="Gly residues" evidence="1">
    <location>
        <begin position="82"/>
        <end position="96"/>
    </location>
</feature>
<gene>
    <name evidence="2" type="ORF">PCOR1329_LOCUS57328</name>
</gene>
<feature type="region of interest" description="Disordered" evidence="1">
    <location>
        <begin position="1"/>
        <end position="217"/>
    </location>
</feature>
<feature type="non-terminal residue" evidence="2">
    <location>
        <position position="1"/>
    </location>
</feature>
<comment type="caution">
    <text evidence="2">The sequence shown here is derived from an EMBL/GenBank/DDBJ whole genome shotgun (WGS) entry which is preliminary data.</text>
</comment>
<proteinExistence type="predicted"/>
<dbReference type="Proteomes" id="UP001189429">
    <property type="component" value="Unassembled WGS sequence"/>
</dbReference>
<organism evidence="2 3">
    <name type="scientific">Prorocentrum cordatum</name>
    <dbReference type="NCBI Taxonomy" id="2364126"/>
    <lineage>
        <taxon>Eukaryota</taxon>
        <taxon>Sar</taxon>
        <taxon>Alveolata</taxon>
        <taxon>Dinophyceae</taxon>
        <taxon>Prorocentrales</taxon>
        <taxon>Prorocentraceae</taxon>
        <taxon>Prorocentrum</taxon>
    </lineage>
</organism>
<feature type="compositionally biased region" description="Gly residues" evidence="1">
    <location>
        <begin position="127"/>
        <end position="143"/>
    </location>
</feature>